<dbReference type="Proteomes" id="UP000681075">
    <property type="component" value="Unassembled WGS sequence"/>
</dbReference>
<evidence type="ECO:0000256" key="2">
    <source>
        <dbReference type="ARBA" id="ARBA00022741"/>
    </source>
</evidence>
<dbReference type="RefSeq" id="WP_420244152.1">
    <property type="nucleotide sequence ID" value="NZ_BOPV01000001.1"/>
</dbReference>
<dbReference type="PANTHER" id="PTHR42711">
    <property type="entry name" value="ABC TRANSPORTER ATP-BINDING PROTEIN"/>
    <property type="match status" value="1"/>
</dbReference>
<dbReference type="InterPro" id="IPR003439">
    <property type="entry name" value="ABC_transporter-like_ATP-bd"/>
</dbReference>
<proteinExistence type="predicted"/>
<dbReference type="GO" id="GO:0016887">
    <property type="term" value="F:ATP hydrolysis activity"/>
    <property type="evidence" value="ECO:0007669"/>
    <property type="project" value="InterPro"/>
</dbReference>
<keyword evidence="2" id="KW-0547">Nucleotide-binding</keyword>
<dbReference type="AlphaFoldDB" id="A0A8S8XG09"/>
<evidence type="ECO:0000313" key="6">
    <source>
        <dbReference type="Proteomes" id="UP000681075"/>
    </source>
</evidence>
<dbReference type="InterPro" id="IPR003593">
    <property type="entry name" value="AAA+_ATPase"/>
</dbReference>
<accession>A0A8S8XG09</accession>
<dbReference type="GO" id="GO:0005524">
    <property type="term" value="F:ATP binding"/>
    <property type="evidence" value="ECO:0007669"/>
    <property type="project" value="UniProtKB-KW"/>
</dbReference>
<keyword evidence="6" id="KW-1185">Reference proteome</keyword>
<evidence type="ECO:0000256" key="3">
    <source>
        <dbReference type="ARBA" id="ARBA00022840"/>
    </source>
</evidence>
<dbReference type="Pfam" id="PF00005">
    <property type="entry name" value="ABC_tran"/>
    <property type="match status" value="1"/>
</dbReference>
<dbReference type="Gene3D" id="3.40.50.300">
    <property type="entry name" value="P-loop containing nucleotide triphosphate hydrolases"/>
    <property type="match status" value="1"/>
</dbReference>
<dbReference type="CDD" id="cd03230">
    <property type="entry name" value="ABC_DR_subfamily_A"/>
    <property type="match status" value="1"/>
</dbReference>
<name>A0A8S8XG09_9PROT</name>
<evidence type="ECO:0000313" key="5">
    <source>
        <dbReference type="EMBL" id="GIL40902.1"/>
    </source>
</evidence>
<reference evidence="5" key="1">
    <citation type="submission" date="2021-02" db="EMBL/GenBank/DDBJ databases">
        <title>Genome sequence of Rhodospirillales sp. strain TMPK1 isolated from soil.</title>
        <authorList>
            <person name="Nakai R."/>
            <person name="Kusada H."/>
            <person name="Tamaki H."/>
        </authorList>
    </citation>
    <scope>NUCLEOTIDE SEQUENCE</scope>
    <source>
        <strain evidence="5">TMPK1</strain>
    </source>
</reference>
<keyword evidence="1" id="KW-0813">Transport</keyword>
<protein>
    <submittedName>
        <fullName evidence="5">ABC transporter ATP-binding protein</fullName>
    </submittedName>
</protein>
<feature type="domain" description="ABC transporter" evidence="4">
    <location>
        <begin position="14"/>
        <end position="244"/>
    </location>
</feature>
<keyword evidence="3 5" id="KW-0067">ATP-binding</keyword>
<dbReference type="EMBL" id="BOPV01000001">
    <property type="protein sequence ID" value="GIL40902.1"/>
    <property type="molecule type" value="Genomic_DNA"/>
</dbReference>
<dbReference type="SUPFAM" id="SSF52540">
    <property type="entry name" value="P-loop containing nucleoside triphosphate hydrolases"/>
    <property type="match status" value="1"/>
</dbReference>
<evidence type="ECO:0000259" key="4">
    <source>
        <dbReference type="PROSITE" id="PS50893"/>
    </source>
</evidence>
<organism evidence="5 6">
    <name type="scientific">Roseiterribacter gracilis</name>
    <dbReference type="NCBI Taxonomy" id="2812848"/>
    <lineage>
        <taxon>Bacteria</taxon>
        <taxon>Pseudomonadati</taxon>
        <taxon>Pseudomonadota</taxon>
        <taxon>Alphaproteobacteria</taxon>
        <taxon>Rhodospirillales</taxon>
        <taxon>Roseiterribacteraceae</taxon>
        <taxon>Roseiterribacter</taxon>
    </lineage>
</organism>
<gene>
    <name evidence="5" type="ORF">TMPK1_31390</name>
</gene>
<evidence type="ECO:0000256" key="1">
    <source>
        <dbReference type="ARBA" id="ARBA00022448"/>
    </source>
</evidence>
<dbReference type="InterPro" id="IPR050763">
    <property type="entry name" value="ABC_transporter_ATP-binding"/>
</dbReference>
<dbReference type="PANTHER" id="PTHR42711:SF16">
    <property type="entry name" value="ABC TRANSPORTER ATP-BINDING PROTEIN"/>
    <property type="match status" value="1"/>
</dbReference>
<sequence>MDRPETSTEAAHALLLQDVAKSFDGTNAVRGIDLAIRPGEFYGLLGANGAGKTTTLRMTVGLLKPDRGAIQIFGIDALQDPAAAKQKLAWLPDEPLLYEQLTPLEYLEFVAGLWRIDAKEAADRASTLLDRLDLWSQRDTRCAALSRGMKQKVSLAGALVHDPRLLILDEPLTGLDPAIQRQVKDLLLARTDAGCTIILATHILDVAERLVNRVGIMRDGALVAQGTLAELRIQTGRKDATLEDIFLALAISQSAAVA</sequence>
<dbReference type="SMART" id="SM00382">
    <property type="entry name" value="AAA"/>
    <property type="match status" value="1"/>
</dbReference>
<dbReference type="PROSITE" id="PS50893">
    <property type="entry name" value="ABC_TRANSPORTER_2"/>
    <property type="match status" value="1"/>
</dbReference>
<comment type="caution">
    <text evidence="5">The sequence shown here is derived from an EMBL/GenBank/DDBJ whole genome shotgun (WGS) entry which is preliminary data.</text>
</comment>
<dbReference type="InterPro" id="IPR027417">
    <property type="entry name" value="P-loop_NTPase"/>
</dbReference>